<dbReference type="Pfam" id="PF05198">
    <property type="entry name" value="IF3_N"/>
    <property type="match status" value="1"/>
</dbReference>
<dbReference type="PANTHER" id="PTHR10938:SF0">
    <property type="entry name" value="TRANSLATION INITIATION FACTOR IF-3, MITOCHONDRIAL"/>
    <property type="match status" value="1"/>
</dbReference>
<keyword evidence="3 5" id="KW-0648">Protein biosynthesis</keyword>
<dbReference type="SUPFAM" id="SSF54364">
    <property type="entry name" value="Translation initiation factor IF3, N-terminal domain"/>
    <property type="match status" value="1"/>
</dbReference>
<dbReference type="GO" id="GO:0003743">
    <property type="term" value="F:translation initiation factor activity"/>
    <property type="evidence" value="ECO:0007669"/>
    <property type="project" value="UniProtKB-UniRule"/>
</dbReference>
<dbReference type="InterPro" id="IPR001288">
    <property type="entry name" value="Translation_initiation_fac_3"/>
</dbReference>
<dbReference type="Gene3D" id="3.10.20.80">
    <property type="entry name" value="Translation initiation factor 3 (IF-3), N-terminal domain"/>
    <property type="match status" value="1"/>
</dbReference>
<protein>
    <recommendedName>
        <fullName evidence="4 5">Translation initiation factor IF-3</fullName>
    </recommendedName>
</protein>
<evidence type="ECO:0000259" key="6">
    <source>
        <dbReference type="Pfam" id="PF00707"/>
    </source>
</evidence>
<dbReference type="GO" id="GO:0016020">
    <property type="term" value="C:membrane"/>
    <property type="evidence" value="ECO:0007669"/>
    <property type="project" value="TreeGrafter"/>
</dbReference>
<evidence type="ECO:0000313" key="8">
    <source>
        <dbReference type="EMBL" id="AFX74503.1"/>
    </source>
</evidence>
<dbReference type="InterPro" id="IPR019815">
    <property type="entry name" value="Translation_initiation_fac_3_C"/>
</dbReference>
<dbReference type="AlphaFoldDB" id="A0AAI8AN43"/>
<sequence>MDLPLFYFLIQGGKIISKPNPKNFSRSKPVQEHWVNRNIPFVKVFLIGSDNEKIGIIETREAIEMAKEQKLDVVVLSIDNSSGTPRPIAKILDYGKFKYERKKKQKVEKEKQSFTNNREIRLSFGINLNDIKIKAKKAKEFLLDNDRVKVALRLRGRENTRPEQGKLILNSFFDEVKSIAKLSKEMQSVGNFLTLHIERDKKKLPKFTSSKQIKELIDFEKTIKEEETNA</sequence>
<evidence type="ECO:0000256" key="5">
    <source>
        <dbReference type="RuleBase" id="RU000646"/>
    </source>
</evidence>
<keyword evidence="2 5" id="KW-0396">Initiation factor</keyword>
<accession>A0AAI8AN43</accession>
<dbReference type="EMBL" id="CP003914">
    <property type="protein sequence ID" value="AFX74503.1"/>
    <property type="molecule type" value="Genomic_DNA"/>
</dbReference>
<dbReference type="NCBIfam" id="TIGR00168">
    <property type="entry name" value="infC"/>
    <property type="match status" value="1"/>
</dbReference>
<dbReference type="PROSITE" id="PS00938">
    <property type="entry name" value="IF3"/>
    <property type="match status" value="1"/>
</dbReference>
<evidence type="ECO:0000256" key="1">
    <source>
        <dbReference type="ARBA" id="ARBA00005439"/>
    </source>
</evidence>
<gene>
    <name evidence="8" type="ORF">MOS_591</name>
</gene>
<dbReference type="Proteomes" id="UP000009399">
    <property type="component" value="Chromosome"/>
</dbReference>
<proteinExistence type="inferred from homology"/>
<name>A0AAI8AN43_MESHY</name>
<feature type="domain" description="Translation initiation factor 3 C-terminal" evidence="6">
    <location>
        <begin position="116"/>
        <end position="198"/>
    </location>
</feature>
<evidence type="ECO:0000259" key="7">
    <source>
        <dbReference type="Pfam" id="PF05198"/>
    </source>
</evidence>
<dbReference type="InterPro" id="IPR036787">
    <property type="entry name" value="T_IF-3_N_sf"/>
</dbReference>
<organism evidence="8 9">
    <name type="scientific">Mesomycoplasma hyorhinis SK76</name>
    <dbReference type="NCBI Taxonomy" id="1118964"/>
    <lineage>
        <taxon>Bacteria</taxon>
        <taxon>Bacillati</taxon>
        <taxon>Mycoplasmatota</taxon>
        <taxon>Mycoplasmoidales</taxon>
        <taxon>Metamycoplasmataceae</taxon>
        <taxon>Mesomycoplasma</taxon>
    </lineage>
</organism>
<dbReference type="PANTHER" id="PTHR10938">
    <property type="entry name" value="TRANSLATION INITIATION FACTOR IF-3"/>
    <property type="match status" value="1"/>
</dbReference>
<comment type="similarity">
    <text evidence="1 5">Belongs to the IF-3 family.</text>
</comment>
<evidence type="ECO:0000313" key="9">
    <source>
        <dbReference type="Proteomes" id="UP000009399"/>
    </source>
</evidence>
<dbReference type="Gene3D" id="3.30.110.10">
    <property type="entry name" value="Translation initiation factor 3 (IF-3), C-terminal domain"/>
    <property type="match status" value="1"/>
</dbReference>
<dbReference type="InterPro" id="IPR019814">
    <property type="entry name" value="Translation_initiation_fac_3_N"/>
</dbReference>
<dbReference type="GO" id="GO:0005829">
    <property type="term" value="C:cytosol"/>
    <property type="evidence" value="ECO:0007669"/>
    <property type="project" value="TreeGrafter"/>
</dbReference>
<feature type="domain" description="Translation initiation factor 3 N-terminal" evidence="7">
    <location>
        <begin position="35"/>
        <end position="106"/>
    </location>
</feature>
<dbReference type="GeneID" id="93248685"/>
<evidence type="ECO:0000256" key="4">
    <source>
        <dbReference type="NCBIfam" id="TIGR00168"/>
    </source>
</evidence>
<dbReference type="GO" id="GO:0032790">
    <property type="term" value="P:ribosome disassembly"/>
    <property type="evidence" value="ECO:0007669"/>
    <property type="project" value="TreeGrafter"/>
</dbReference>
<dbReference type="KEGG" id="mhs:MOS_591"/>
<dbReference type="RefSeq" id="WP_013302341.1">
    <property type="nucleotide sequence ID" value="NC_019552.1"/>
</dbReference>
<evidence type="ECO:0000256" key="3">
    <source>
        <dbReference type="ARBA" id="ARBA00022917"/>
    </source>
</evidence>
<comment type="subcellular location">
    <subcellularLocation>
        <location evidence="5">Cytoplasm</location>
    </subcellularLocation>
</comment>
<dbReference type="InterPro" id="IPR019813">
    <property type="entry name" value="Translation_initiation_fac3_CS"/>
</dbReference>
<comment type="subunit">
    <text evidence="5">Monomer.</text>
</comment>
<dbReference type="GO" id="GO:0043022">
    <property type="term" value="F:ribosome binding"/>
    <property type="evidence" value="ECO:0007669"/>
    <property type="project" value="TreeGrafter"/>
</dbReference>
<dbReference type="InterPro" id="IPR036788">
    <property type="entry name" value="T_IF-3_C_sf"/>
</dbReference>
<evidence type="ECO:0000256" key="2">
    <source>
        <dbReference type="ARBA" id="ARBA00022540"/>
    </source>
</evidence>
<comment type="function">
    <text evidence="5">IF-3 binds to the 30S ribosomal subunit and shifts the equilibrium between 70S ribosomes and their 50S and 30S subunits in favor of the free subunits, thus enhancing the availability of 30S subunits on which protein synthesis initiation begins.</text>
</comment>
<reference evidence="8 9" key="1">
    <citation type="journal article" date="2013" name="Genome Announc.">
        <title>Complete Genome Sequence of Mycoplasma hyorhinis Strain SK76.</title>
        <authorList>
            <person name="Goodison S."/>
            <person name="Urquidi V."/>
            <person name="Kumar D."/>
            <person name="Reyes L."/>
            <person name="Rosser C.J."/>
        </authorList>
    </citation>
    <scope>NUCLEOTIDE SEQUENCE [LARGE SCALE GENOMIC DNA]</scope>
    <source>
        <strain evidence="8 9">SK76</strain>
    </source>
</reference>
<dbReference type="SUPFAM" id="SSF55200">
    <property type="entry name" value="Translation initiation factor IF3, C-terminal domain"/>
    <property type="match status" value="1"/>
</dbReference>
<dbReference type="Pfam" id="PF00707">
    <property type="entry name" value="IF3_C"/>
    <property type="match status" value="1"/>
</dbReference>